<gene>
    <name evidence="3" type="ORF">GYA37_00680</name>
</gene>
<dbReference type="Proteomes" id="UP000590542">
    <property type="component" value="Unassembled WGS sequence"/>
</dbReference>
<evidence type="ECO:0000313" key="3">
    <source>
        <dbReference type="EMBL" id="NMB91344.1"/>
    </source>
</evidence>
<organism evidence="3 4">
    <name type="scientific">candidate division WWE3 bacterium</name>
    <dbReference type="NCBI Taxonomy" id="2053526"/>
    <lineage>
        <taxon>Bacteria</taxon>
        <taxon>Katanobacteria</taxon>
    </lineage>
</organism>
<sequence length="136" mass="14477">MKDQKNKTQIMYAVITIAIVICVSLLICRKGNSTNPGTGNKQGENAQFKGGDKTPPEGAPQGKGFDPNNIDYALIAQKLNLTEDKVKEVLTVKAGEQLNLENAATTLGVSVADLRTAMGIPEMGSPRSEETNNSSN</sequence>
<evidence type="ECO:0000256" key="2">
    <source>
        <dbReference type="SAM" id="Phobius"/>
    </source>
</evidence>
<keyword evidence="2" id="KW-0472">Membrane</keyword>
<evidence type="ECO:0000313" key="4">
    <source>
        <dbReference type="Proteomes" id="UP000590542"/>
    </source>
</evidence>
<dbReference type="EMBL" id="JAAZNV010000006">
    <property type="protein sequence ID" value="NMB91344.1"/>
    <property type="molecule type" value="Genomic_DNA"/>
</dbReference>
<keyword evidence="2" id="KW-1133">Transmembrane helix</keyword>
<feature type="region of interest" description="Disordered" evidence="1">
    <location>
        <begin position="33"/>
        <end position="66"/>
    </location>
</feature>
<keyword evidence="2" id="KW-0812">Transmembrane</keyword>
<reference evidence="3 4" key="1">
    <citation type="journal article" date="2020" name="Biotechnol. Biofuels">
        <title>New insights from the biogas microbiome by comprehensive genome-resolved metagenomics of nearly 1600 species originating from multiple anaerobic digesters.</title>
        <authorList>
            <person name="Campanaro S."/>
            <person name="Treu L."/>
            <person name="Rodriguez-R L.M."/>
            <person name="Kovalovszki A."/>
            <person name="Ziels R.M."/>
            <person name="Maus I."/>
            <person name="Zhu X."/>
            <person name="Kougias P.G."/>
            <person name="Basile A."/>
            <person name="Luo G."/>
            <person name="Schluter A."/>
            <person name="Konstantinidis K.T."/>
            <person name="Angelidaki I."/>
        </authorList>
    </citation>
    <scope>NUCLEOTIDE SEQUENCE [LARGE SCALE GENOMIC DNA]</scope>
    <source>
        <strain evidence="3">AS27yjCOA_202</strain>
    </source>
</reference>
<feature type="transmembrane region" description="Helical" evidence="2">
    <location>
        <begin position="9"/>
        <end position="27"/>
    </location>
</feature>
<proteinExistence type="predicted"/>
<name>A0A7X9E6L5_UNCKA</name>
<feature type="compositionally biased region" description="Polar residues" evidence="1">
    <location>
        <begin position="33"/>
        <end position="45"/>
    </location>
</feature>
<dbReference type="AlphaFoldDB" id="A0A7X9E6L5"/>
<comment type="caution">
    <text evidence="3">The sequence shown here is derived from an EMBL/GenBank/DDBJ whole genome shotgun (WGS) entry which is preliminary data.</text>
</comment>
<accession>A0A7X9E6L5</accession>
<evidence type="ECO:0000256" key="1">
    <source>
        <dbReference type="SAM" id="MobiDB-lite"/>
    </source>
</evidence>
<protein>
    <submittedName>
        <fullName evidence="3">Uncharacterized protein</fullName>
    </submittedName>
</protein>